<evidence type="ECO:0000313" key="2">
    <source>
        <dbReference type="EMBL" id="KAF2168418.1"/>
    </source>
</evidence>
<protein>
    <submittedName>
        <fullName evidence="2">Uncharacterized protein</fullName>
    </submittedName>
</protein>
<evidence type="ECO:0000313" key="3">
    <source>
        <dbReference type="Proteomes" id="UP000799537"/>
    </source>
</evidence>
<proteinExistence type="predicted"/>
<organism evidence="2 3">
    <name type="scientific">Zasmidium cellare ATCC 36951</name>
    <dbReference type="NCBI Taxonomy" id="1080233"/>
    <lineage>
        <taxon>Eukaryota</taxon>
        <taxon>Fungi</taxon>
        <taxon>Dikarya</taxon>
        <taxon>Ascomycota</taxon>
        <taxon>Pezizomycotina</taxon>
        <taxon>Dothideomycetes</taxon>
        <taxon>Dothideomycetidae</taxon>
        <taxon>Mycosphaerellales</taxon>
        <taxon>Mycosphaerellaceae</taxon>
        <taxon>Zasmidium</taxon>
    </lineage>
</organism>
<reference evidence="2" key="1">
    <citation type="journal article" date="2020" name="Stud. Mycol.">
        <title>101 Dothideomycetes genomes: a test case for predicting lifestyles and emergence of pathogens.</title>
        <authorList>
            <person name="Haridas S."/>
            <person name="Albert R."/>
            <person name="Binder M."/>
            <person name="Bloem J."/>
            <person name="Labutti K."/>
            <person name="Salamov A."/>
            <person name="Andreopoulos B."/>
            <person name="Baker S."/>
            <person name="Barry K."/>
            <person name="Bills G."/>
            <person name="Bluhm B."/>
            <person name="Cannon C."/>
            <person name="Castanera R."/>
            <person name="Culley D."/>
            <person name="Daum C."/>
            <person name="Ezra D."/>
            <person name="Gonzalez J."/>
            <person name="Henrissat B."/>
            <person name="Kuo A."/>
            <person name="Liang C."/>
            <person name="Lipzen A."/>
            <person name="Lutzoni F."/>
            <person name="Magnuson J."/>
            <person name="Mondo S."/>
            <person name="Nolan M."/>
            <person name="Ohm R."/>
            <person name="Pangilinan J."/>
            <person name="Park H.-J."/>
            <person name="Ramirez L."/>
            <person name="Alfaro M."/>
            <person name="Sun H."/>
            <person name="Tritt A."/>
            <person name="Yoshinaga Y."/>
            <person name="Zwiers L.-H."/>
            <person name="Turgeon B."/>
            <person name="Goodwin S."/>
            <person name="Spatafora J."/>
            <person name="Crous P."/>
            <person name="Grigoriev I."/>
        </authorList>
    </citation>
    <scope>NUCLEOTIDE SEQUENCE</scope>
    <source>
        <strain evidence="2">ATCC 36951</strain>
    </source>
</reference>
<dbReference type="EMBL" id="ML993590">
    <property type="protein sequence ID" value="KAF2168418.1"/>
    <property type="molecule type" value="Genomic_DNA"/>
</dbReference>
<dbReference type="Proteomes" id="UP000799537">
    <property type="component" value="Unassembled WGS sequence"/>
</dbReference>
<dbReference type="AlphaFoldDB" id="A0A6A6CQC0"/>
<dbReference type="OrthoDB" id="3532430at2759"/>
<name>A0A6A6CQC0_ZASCE</name>
<gene>
    <name evidence="2" type="ORF">M409DRAFT_21168</name>
</gene>
<accession>A0A6A6CQC0</accession>
<keyword evidence="1" id="KW-0175">Coiled coil</keyword>
<dbReference type="GeneID" id="54559003"/>
<sequence>MDAWSLLGAAQQELAEKKEDKTRLNNTITSLQSQVTGLGQQNAVQEDRIEKLEHDNVRKEGAIQAKHATMCAAGNASLVARDHVTVLVEENERLKGVLDAERKAHEATKTREGELELALQAELAKKKAP</sequence>
<dbReference type="RefSeq" id="XP_033669307.1">
    <property type="nucleotide sequence ID" value="XM_033805731.1"/>
</dbReference>
<keyword evidence="3" id="KW-1185">Reference proteome</keyword>
<feature type="coiled-coil region" evidence="1">
    <location>
        <begin position="7"/>
        <end position="34"/>
    </location>
</feature>
<evidence type="ECO:0000256" key="1">
    <source>
        <dbReference type="SAM" id="Coils"/>
    </source>
</evidence>